<name>A0ABS2NXH9_9BACI</name>
<evidence type="ECO:0008006" key="3">
    <source>
        <dbReference type="Google" id="ProtNLM"/>
    </source>
</evidence>
<proteinExistence type="predicted"/>
<keyword evidence="2" id="KW-1185">Reference proteome</keyword>
<sequence>MLFGWLKNKSQKKLMENSDKILTLHEKTILLQEWQVPPSLSPLNENDLKLLDEIKSRTLQSNRNNITRTQAYLDIYLNHPELHWAFLAHMVSRNAGWNMTDLKRHSLSGLMGFDSSSIFFGFLEKGNHLIFQDAFPQLSLYAEGKRQNQDFSHLLGHIGVSSFMLPFWRLFLKDGGKNSRLLTVSLIINEQSLLQKHVMNNPYYQEKVLNSLKFQLQEKLGFTQILFPYKHRNLIEITGGTVANFASLPSRIEFGKELYMRLFSDPEVLQGAVAFGKDNFHTGSRSDYMPKVFSTDADSLKVYSPHLENAWPTHLHKSTKKLEDWFSFDKANELPGLFTLSGQKDIPNMKEEHLLNIMQLSSLGEIHKLMT</sequence>
<evidence type="ECO:0000313" key="1">
    <source>
        <dbReference type="EMBL" id="MBM7619381.1"/>
    </source>
</evidence>
<dbReference type="Proteomes" id="UP000737402">
    <property type="component" value="Unassembled WGS sequence"/>
</dbReference>
<dbReference type="Pfam" id="PF10720">
    <property type="entry name" value="DUF2515"/>
    <property type="match status" value="1"/>
</dbReference>
<dbReference type="EMBL" id="JAFBED010000002">
    <property type="protein sequence ID" value="MBM7619381.1"/>
    <property type="molecule type" value="Genomic_DNA"/>
</dbReference>
<comment type="caution">
    <text evidence="1">The sequence shown here is derived from an EMBL/GenBank/DDBJ whole genome shotgun (WGS) entry which is preliminary data.</text>
</comment>
<gene>
    <name evidence="1" type="ORF">JOC95_001230</name>
</gene>
<organism evidence="1 2">
    <name type="scientific">Sutcliffiella tianshenii</name>
    <dbReference type="NCBI Taxonomy" id="1463404"/>
    <lineage>
        <taxon>Bacteria</taxon>
        <taxon>Bacillati</taxon>
        <taxon>Bacillota</taxon>
        <taxon>Bacilli</taxon>
        <taxon>Bacillales</taxon>
        <taxon>Bacillaceae</taxon>
        <taxon>Sutcliffiella</taxon>
    </lineage>
</organism>
<dbReference type="RefSeq" id="WP_204414384.1">
    <property type="nucleotide sequence ID" value="NZ_JAFBED010000002.1"/>
</dbReference>
<evidence type="ECO:0000313" key="2">
    <source>
        <dbReference type="Proteomes" id="UP000737402"/>
    </source>
</evidence>
<accession>A0ABS2NXH9</accession>
<dbReference type="InterPro" id="IPR019658">
    <property type="entry name" value="DUF2515"/>
</dbReference>
<reference evidence="1 2" key="1">
    <citation type="submission" date="2021-01" db="EMBL/GenBank/DDBJ databases">
        <title>Genomic Encyclopedia of Type Strains, Phase IV (KMG-IV): sequencing the most valuable type-strain genomes for metagenomic binning, comparative biology and taxonomic classification.</title>
        <authorList>
            <person name="Goeker M."/>
        </authorList>
    </citation>
    <scope>NUCLEOTIDE SEQUENCE [LARGE SCALE GENOMIC DNA]</scope>
    <source>
        <strain evidence="1 2">DSM 25879</strain>
    </source>
</reference>
<protein>
    <recommendedName>
        <fullName evidence="3">DUF2515 domain-containing protein</fullName>
    </recommendedName>
</protein>